<evidence type="ECO:0000313" key="1">
    <source>
        <dbReference type="EMBL" id="KAF9514260.1"/>
    </source>
</evidence>
<dbReference type="Proteomes" id="UP000886523">
    <property type="component" value="Unassembled WGS sequence"/>
</dbReference>
<sequence>MPSPLMPSPLMPSPLMPSPLMPSPLMPSPLVPSLVPSPPVPPPIAMSPAYISVQQWFSVEIGQHEEGEGNGTLEQIIWQWLDEFRDTGAFAVTQVWVTRHAHSVTMRIHLYFKERARAEPVVELFTASKTKRQLVYVELIDHPSINMQAIKCADINLHYVTEVYACSKSLEEWNSLLAVAPPFSIFKNETCQYMLEHDLHPLNPVLSPQCVCPMAACTFMPMALEAQISVEEQEHGMDSVYLQIYDVAWLLINEDDSSEAEEDDVFQISAQADDDWVDVIQESHREDTNDDIGVLSPKHHKVLVPSDSVDKDQSGLGGMKLLARGPGGQGGQFSEAQLQGVEKHAAVFKAVITGLAQSWSCYPLTLYRIAGVAGTLIKRRGPNAWNSFQHQQKLAKRNPSGLGKGGRIVTEFLKPAYEELQKECGGPSSAASMTATIVMTGGDVAQQMAQSKAKLDSEVMC</sequence>
<name>A0A9P6AZK3_9AGAM</name>
<dbReference type="AlphaFoldDB" id="A0A9P6AZK3"/>
<accession>A0A9P6AZK3</accession>
<reference evidence="1" key="1">
    <citation type="journal article" date="2020" name="Nat. Commun.">
        <title>Large-scale genome sequencing of mycorrhizal fungi provides insights into the early evolution of symbiotic traits.</title>
        <authorList>
            <person name="Miyauchi S."/>
            <person name="Kiss E."/>
            <person name="Kuo A."/>
            <person name="Drula E."/>
            <person name="Kohler A."/>
            <person name="Sanchez-Garcia M."/>
            <person name="Morin E."/>
            <person name="Andreopoulos B."/>
            <person name="Barry K.W."/>
            <person name="Bonito G."/>
            <person name="Buee M."/>
            <person name="Carver A."/>
            <person name="Chen C."/>
            <person name="Cichocki N."/>
            <person name="Clum A."/>
            <person name="Culley D."/>
            <person name="Crous P.W."/>
            <person name="Fauchery L."/>
            <person name="Girlanda M."/>
            <person name="Hayes R.D."/>
            <person name="Keri Z."/>
            <person name="LaButti K."/>
            <person name="Lipzen A."/>
            <person name="Lombard V."/>
            <person name="Magnuson J."/>
            <person name="Maillard F."/>
            <person name="Murat C."/>
            <person name="Nolan M."/>
            <person name="Ohm R.A."/>
            <person name="Pangilinan J."/>
            <person name="Pereira M.F."/>
            <person name="Perotto S."/>
            <person name="Peter M."/>
            <person name="Pfister S."/>
            <person name="Riley R."/>
            <person name="Sitrit Y."/>
            <person name="Stielow J.B."/>
            <person name="Szollosi G."/>
            <person name="Zifcakova L."/>
            <person name="Stursova M."/>
            <person name="Spatafora J.W."/>
            <person name="Tedersoo L."/>
            <person name="Vaario L.M."/>
            <person name="Yamada A."/>
            <person name="Yan M."/>
            <person name="Wang P."/>
            <person name="Xu J."/>
            <person name="Bruns T."/>
            <person name="Baldrian P."/>
            <person name="Vilgalys R."/>
            <person name="Dunand C."/>
            <person name="Henrissat B."/>
            <person name="Grigoriev I.V."/>
            <person name="Hibbett D."/>
            <person name="Nagy L.G."/>
            <person name="Martin F.M."/>
        </authorList>
    </citation>
    <scope>NUCLEOTIDE SEQUENCE</scope>
    <source>
        <strain evidence="1">UP504</strain>
    </source>
</reference>
<evidence type="ECO:0000313" key="2">
    <source>
        <dbReference type="Proteomes" id="UP000886523"/>
    </source>
</evidence>
<comment type="caution">
    <text evidence="1">The sequence shown here is derived from an EMBL/GenBank/DDBJ whole genome shotgun (WGS) entry which is preliminary data.</text>
</comment>
<proteinExistence type="predicted"/>
<organism evidence="1 2">
    <name type="scientific">Hydnum rufescens UP504</name>
    <dbReference type="NCBI Taxonomy" id="1448309"/>
    <lineage>
        <taxon>Eukaryota</taxon>
        <taxon>Fungi</taxon>
        <taxon>Dikarya</taxon>
        <taxon>Basidiomycota</taxon>
        <taxon>Agaricomycotina</taxon>
        <taxon>Agaricomycetes</taxon>
        <taxon>Cantharellales</taxon>
        <taxon>Hydnaceae</taxon>
        <taxon>Hydnum</taxon>
    </lineage>
</organism>
<gene>
    <name evidence="1" type="ORF">BS47DRAFT_1361907</name>
</gene>
<protein>
    <submittedName>
        <fullName evidence="1">Uncharacterized protein</fullName>
    </submittedName>
</protein>
<keyword evidence="2" id="KW-1185">Reference proteome</keyword>
<dbReference type="EMBL" id="MU128963">
    <property type="protein sequence ID" value="KAF9514260.1"/>
    <property type="molecule type" value="Genomic_DNA"/>
</dbReference>